<keyword evidence="4" id="KW-0489">Methyltransferase</keyword>
<organism evidence="4 5">
    <name type="scientific">Flavobacterium rhamnosiphilum</name>
    <dbReference type="NCBI Taxonomy" id="2541724"/>
    <lineage>
        <taxon>Bacteria</taxon>
        <taxon>Pseudomonadati</taxon>
        <taxon>Bacteroidota</taxon>
        <taxon>Flavobacteriia</taxon>
        <taxon>Flavobacteriales</taxon>
        <taxon>Flavobacteriaceae</taxon>
        <taxon>Flavobacterium</taxon>
    </lineage>
</organism>
<dbReference type="InterPro" id="IPR056395">
    <property type="entry name" value="WH_AprA"/>
</dbReference>
<feature type="domain" description="AprA-like N-terminal" evidence="2">
    <location>
        <begin position="7"/>
        <end position="73"/>
    </location>
</feature>
<dbReference type="Pfam" id="PF23525">
    <property type="entry name" value="Methyltransf_36"/>
    <property type="match status" value="1"/>
</dbReference>
<feature type="domain" description="AprA winged helix" evidence="3">
    <location>
        <begin position="159"/>
        <end position="253"/>
    </location>
</feature>
<keyword evidence="5" id="KW-1185">Reference proteome</keyword>
<sequence length="535" mass="60922">MIDKITLRSTIFKHLDGLVTAPVAYVLHEKGVLSYILDKKEVTLTELTEQFKANEGYLNVGLRVLCSQGFLDYHINTTTDQIKFSINDKSAIAFSMFYLYEDVLDLLHFSMQFRTRLLDDFPFVRLGLIFDLYATNYGISFSNDTLTNEIQHQILMHIEGSLVGPILVRLGMSGMFHKYFMEISFRPEEFHKSPENFKIILDFFVDLGWFTKKKGNYQFTEKGLFFAKRAAAYGVTVSYLPTFSKMEDLLFGNPNILRTVAEGEDEIHVDREMNVWGSGGAHDTYFKVVDEIIIKLFNLPIADQPKGILDMGCGNGAFLEHIFDVIERQTLRGKMLDDYPLFLVGADYNQAALKVTRANLIKADIWAKVIWGDIGRPDLLADDLLENYNIDLKDLLNVRTFLDHNRIWEMPKQITKDRVSHSTGAFAHRGERISNSLVEDNLLEHFNKWSPYVRKFGLLMIELHTIAPNLTAANLGKTAATAYDATHGFSDQYIVEISVLHKIAAEAGLYPDTNFFRRFPDAAIATVSVNLLKGV</sequence>
<dbReference type="Pfam" id="PF23589">
    <property type="entry name" value="WHD_AprA"/>
    <property type="match status" value="1"/>
</dbReference>
<dbReference type="Proteomes" id="UP000294814">
    <property type="component" value="Unassembled WGS sequence"/>
</dbReference>
<dbReference type="SUPFAM" id="SSF53335">
    <property type="entry name" value="S-adenosyl-L-methionine-dependent methyltransferases"/>
    <property type="match status" value="1"/>
</dbReference>
<dbReference type="Gene3D" id="3.40.50.150">
    <property type="entry name" value="Vaccinia Virus protein VP39"/>
    <property type="match status" value="1"/>
</dbReference>
<dbReference type="InterPro" id="IPR029063">
    <property type="entry name" value="SAM-dependent_MTases_sf"/>
</dbReference>
<comment type="caution">
    <text evidence="4">The sequence shown here is derived from an EMBL/GenBank/DDBJ whole genome shotgun (WGS) entry which is preliminary data.</text>
</comment>
<evidence type="ECO:0000313" key="5">
    <source>
        <dbReference type="Proteomes" id="UP000294814"/>
    </source>
</evidence>
<dbReference type="OrthoDB" id="844312at2"/>
<accession>A0A4R5F3S8</accession>
<evidence type="ECO:0000313" key="4">
    <source>
        <dbReference type="EMBL" id="TDE41824.1"/>
    </source>
</evidence>
<proteinExistence type="predicted"/>
<keyword evidence="4" id="KW-0808">Transferase</keyword>
<dbReference type="GO" id="GO:0008168">
    <property type="term" value="F:methyltransferase activity"/>
    <property type="evidence" value="ECO:0007669"/>
    <property type="project" value="UniProtKB-KW"/>
</dbReference>
<reference evidence="4 5" key="1">
    <citation type="submission" date="2019-03" db="EMBL/GenBank/DDBJ databases">
        <title>Novel species of Flavobacterium.</title>
        <authorList>
            <person name="Liu Q."/>
            <person name="Xin Y.-H."/>
        </authorList>
    </citation>
    <scope>NUCLEOTIDE SEQUENCE [LARGE SCALE GENOMIC DNA]</scope>
    <source>
        <strain evidence="4 5">LB3P52</strain>
    </source>
</reference>
<name>A0A4R5F3S8_9FLAO</name>
<dbReference type="InterPro" id="IPR056393">
    <property type="entry name" value="AprA-like_MT2"/>
</dbReference>
<dbReference type="AlphaFoldDB" id="A0A4R5F3S8"/>
<dbReference type="InterPro" id="IPR056394">
    <property type="entry name" value="AprA-like_N"/>
</dbReference>
<protein>
    <submittedName>
        <fullName evidence="4">Class I SAM-dependent methyltransferase</fullName>
    </submittedName>
</protein>
<dbReference type="GO" id="GO:0032259">
    <property type="term" value="P:methylation"/>
    <property type="evidence" value="ECO:0007669"/>
    <property type="project" value="UniProtKB-KW"/>
</dbReference>
<feature type="domain" description="AprA-like MT2-like" evidence="1">
    <location>
        <begin position="266"/>
        <end position="530"/>
    </location>
</feature>
<dbReference type="EMBL" id="SMLG01000016">
    <property type="protein sequence ID" value="TDE41824.1"/>
    <property type="molecule type" value="Genomic_DNA"/>
</dbReference>
<gene>
    <name evidence="4" type="ORF">E0I26_15650</name>
</gene>
<evidence type="ECO:0000259" key="3">
    <source>
        <dbReference type="Pfam" id="PF23589"/>
    </source>
</evidence>
<dbReference type="Pfam" id="PF23526">
    <property type="entry name" value="AprA_N"/>
    <property type="match status" value="1"/>
</dbReference>
<evidence type="ECO:0000259" key="2">
    <source>
        <dbReference type="Pfam" id="PF23526"/>
    </source>
</evidence>
<evidence type="ECO:0000259" key="1">
    <source>
        <dbReference type="Pfam" id="PF23525"/>
    </source>
</evidence>
<dbReference type="RefSeq" id="WP_131917380.1">
    <property type="nucleotide sequence ID" value="NZ_SMLG01000016.1"/>
</dbReference>